<dbReference type="STRING" id="1122930.SAMN02745168_1853"/>
<proteinExistence type="predicted"/>
<dbReference type="Proteomes" id="UP000192790">
    <property type="component" value="Unassembled WGS sequence"/>
</dbReference>
<dbReference type="OrthoDB" id="2046801at2"/>
<dbReference type="AlphaFoldDB" id="A0A1W2AN34"/>
<reference evidence="1 2" key="1">
    <citation type="submission" date="2017-04" db="EMBL/GenBank/DDBJ databases">
        <authorList>
            <person name="Afonso C.L."/>
            <person name="Miller P.J."/>
            <person name="Scott M.A."/>
            <person name="Spackman E."/>
            <person name="Goraichik I."/>
            <person name="Dimitrov K.M."/>
            <person name="Suarez D.L."/>
            <person name="Swayne D.E."/>
        </authorList>
    </citation>
    <scope>NUCLEOTIDE SEQUENCE [LARGE SCALE GENOMIC DNA]</scope>
    <source>
        <strain evidence="1 2">DSM 12816</strain>
    </source>
</reference>
<evidence type="ECO:0000313" key="1">
    <source>
        <dbReference type="EMBL" id="SMC62105.1"/>
    </source>
</evidence>
<evidence type="ECO:0000313" key="2">
    <source>
        <dbReference type="Proteomes" id="UP000192790"/>
    </source>
</evidence>
<sequence>MIFDKVDRRIKEMKELRRLEGIKVNRAQQEATDSKYRTLVNQASDFIEELNYVQDYLQFFLADTIKTDLEALLINLQNAIKTGYADKDAVSSADTDFKSIQTAVKKDWAKHFTVLTSTTTNTLRVISGINSEKVSSCLADIKAAEVWVIDRNVFLRLKEAIDNADSLIQSLSLDQEIILFLTSMTAGRATIADLKENVLAWIRKESLEGKIKLSFSSR</sequence>
<protein>
    <submittedName>
        <fullName evidence="1">Uncharacterized protein</fullName>
    </submittedName>
</protein>
<dbReference type="RefSeq" id="WP_084234533.1">
    <property type="nucleotide sequence ID" value="NZ_FWXW01000004.1"/>
</dbReference>
<name>A0A1W2AN34_9FIRM</name>
<organism evidence="1 2">
    <name type="scientific">Papillibacter cinnamivorans DSM 12816</name>
    <dbReference type="NCBI Taxonomy" id="1122930"/>
    <lineage>
        <taxon>Bacteria</taxon>
        <taxon>Bacillati</taxon>
        <taxon>Bacillota</taxon>
        <taxon>Clostridia</taxon>
        <taxon>Eubacteriales</taxon>
        <taxon>Oscillospiraceae</taxon>
        <taxon>Papillibacter</taxon>
    </lineage>
</organism>
<accession>A0A1W2AN34</accession>
<dbReference type="EMBL" id="FWXW01000004">
    <property type="protein sequence ID" value="SMC62105.1"/>
    <property type="molecule type" value="Genomic_DNA"/>
</dbReference>
<keyword evidence="2" id="KW-1185">Reference proteome</keyword>
<gene>
    <name evidence="1" type="ORF">SAMN02745168_1853</name>
</gene>